<comment type="caution">
    <text evidence="1">The sequence shown here is derived from an EMBL/GenBank/DDBJ whole genome shotgun (WGS) entry which is preliminary data.</text>
</comment>
<protein>
    <submittedName>
        <fullName evidence="1">Uncharacterized protein</fullName>
    </submittedName>
</protein>
<dbReference type="EMBL" id="LAZR01046511">
    <property type="protein sequence ID" value="KKK96381.1"/>
    <property type="molecule type" value="Genomic_DNA"/>
</dbReference>
<gene>
    <name evidence="1" type="ORF">LCGC14_2663310</name>
</gene>
<name>A0A0F9CIA1_9ZZZZ</name>
<evidence type="ECO:0000313" key="1">
    <source>
        <dbReference type="EMBL" id="KKK96381.1"/>
    </source>
</evidence>
<dbReference type="AlphaFoldDB" id="A0A0F9CIA1"/>
<reference evidence="1" key="1">
    <citation type="journal article" date="2015" name="Nature">
        <title>Complex archaea that bridge the gap between prokaryotes and eukaryotes.</title>
        <authorList>
            <person name="Spang A."/>
            <person name="Saw J.H."/>
            <person name="Jorgensen S.L."/>
            <person name="Zaremba-Niedzwiedzka K."/>
            <person name="Martijn J."/>
            <person name="Lind A.E."/>
            <person name="van Eijk R."/>
            <person name="Schleper C."/>
            <person name="Guy L."/>
            <person name="Ettema T.J."/>
        </authorList>
    </citation>
    <scope>NUCLEOTIDE SEQUENCE</scope>
</reference>
<sequence>MGKGGLLDTCSKTLVAVLFLLLASACSLPSITIIRDPL</sequence>
<accession>A0A0F9CIA1</accession>
<dbReference type="PROSITE" id="PS51257">
    <property type="entry name" value="PROKAR_LIPOPROTEIN"/>
    <property type="match status" value="1"/>
</dbReference>
<proteinExistence type="predicted"/>
<feature type="non-terminal residue" evidence="1">
    <location>
        <position position="38"/>
    </location>
</feature>
<organism evidence="1">
    <name type="scientific">marine sediment metagenome</name>
    <dbReference type="NCBI Taxonomy" id="412755"/>
    <lineage>
        <taxon>unclassified sequences</taxon>
        <taxon>metagenomes</taxon>
        <taxon>ecological metagenomes</taxon>
    </lineage>
</organism>